<dbReference type="AlphaFoldDB" id="A0A194YNL3"/>
<proteinExistence type="predicted"/>
<dbReference type="InParanoid" id="A0A194YNL3"/>
<name>A0A194YNL3_SORBI</name>
<dbReference type="Proteomes" id="UP000000768">
    <property type="component" value="Chromosome 4"/>
</dbReference>
<evidence type="ECO:0000313" key="2">
    <source>
        <dbReference type="EMBL" id="KXG29782.1"/>
    </source>
</evidence>
<keyword evidence="3" id="KW-1185">Reference proteome</keyword>
<dbReference type="EMBL" id="CM000763">
    <property type="protein sequence ID" value="KXG29782.1"/>
    <property type="molecule type" value="Genomic_DNA"/>
</dbReference>
<feature type="region of interest" description="Disordered" evidence="1">
    <location>
        <begin position="92"/>
        <end position="111"/>
    </location>
</feature>
<reference evidence="3" key="2">
    <citation type="journal article" date="2018" name="Plant J.">
        <title>The Sorghum bicolor reference genome: improved assembly, gene annotations, a transcriptome atlas, and signatures of genome organization.</title>
        <authorList>
            <person name="McCormick R.F."/>
            <person name="Truong S.K."/>
            <person name="Sreedasyam A."/>
            <person name="Jenkins J."/>
            <person name="Shu S."/>
            <person name="Sims D."/>
            <person name="Kennedy M."/>
            <person name="Amirebrahimi M."/>
            <person name="Weers B.D."/>
            <person name="McKinley B."/>
            <person name="Mattison A."/>
            <person name="Morishige D.T."/>
            <person name="Grimwood J."/>
            <person name="Schmutz J."/>
            <person name="Mullet J.E."/>
        </authorList>
    </citation>
    <scope>NUCLEOTIDE SEQUENCE [LARGE SCALE GENOMIC DNA]</scope>
    <source>
        <strain evidence="3">cv. BTx623</strain>
    </source>
</reference>
<sequence>MFERKKKKIDPSKSISKSTQNTLLILYFLAKIEKIHLQQLLNPTPNFWQLVKNMSARVKLRARSSRVGYPPLESSSASRAWSLQVHRLTCLDPAASRRRSTLPPRHAQPHR</sequence>
<evidence type="ECO:0000313" key="3">
    <source>
        <dbReference type="Proteomes" id="UP000000768"/>
    </source>
</evidence>
<accession>A0A194YNL3</accession>
<dbReference type="Gramene" id="KXG29782">
    <property type="protein sequence ID" value="KXG29782"/>
    <property type="gene ID" value="SORBI_3004G089500"/>
</dbReference>
<protein>
    <submittedName>
        <fullName evidence="2">Uncharacterized protein</fullName>
    </submittedName>
</protein>
<reference evidence="2 3" key="1">
    <citation type="journal article" date="2009" name="Nature">
        <title>The Sorghum bicolor genome and the diversification of grasses.</title>
        <authorList>
            <person name="Paterson A.H."/>
            <person name="Bowers J.E."/>
            <person name="Bruggmann R."/>
            <person name="Dubchak I."/>
            <person name="Grimwood J."/>
            <person name="Gundlach H."/>
            <person name="Haberer G."/>
            <person name="Hellsten U."/>
            <person name="Mitros T."/>
            <person name="Poliakov A."/>
            <person name="Schmutz J."/>
            <person name="Spannagl M."/>
            <person name="Tang H."/>
            <person name="Wang X."/>
            <person name="Wicker T."/>
            <person name="Bharti A.K."/>
            <person name="Chapman J."/>
            <person name="Feltus F.A."/>
            <person name="Gowik U."/>
            <person name="Grigoriev I.V."/>
            <person name="Lyons E."/>
            <person name="Maher C.A."/>
            <person name="Martis M."/>
            <person name="Narechania A."/>
            <person name="Otillar R.P."/>
            <person name="Penning B.W."/>
            <person name="Salamov A.A."/>
            <person name="Wang Y."/>
            <person name="Zhang L."/>
            <person name="Carpita N.C."/>
            <person name="Freeling M."/>
            <person name="Gingle A.R."/>
            <person name="Hash C.T."/>
            <person name="Keller B."/>
            <person name="Klein P."/>
            <person name="Kresovich S."/>
            <person name="McCann M.C."/>
            <person name="Ming R."/>
            <person name="Peterson D.G."/>
            <person name="Mehboob-ur-Rahman"/>
            <person name="Ware D."/>
            <person name="Westhoff P."/>
            <person name="Mayer K.F."/>
            <person name="Messing J."/>
            <person name="Rokhsar D.S."/>
        </authorList>
    </citation>
    <scope>NUCLEOTIDE SEQUENCE [LARGE SCALE GENOMIC DNA]</scope>
    <source>
        <strain evidence="3">cv. BTx623</strain>
    </source>
</reference>
<gene>
    <name evidence="2" type="ORF">SORBI_3004G089500</name>
</gene>
<evidence type="ECO:0000256" key="1">
    <source>
        <dbReference type="SAM" id="MobiDB-lite"/>
    </source>
</evidence>
<organism evidence="2 3">
    <name type="scientific">Sorghum bicolor</name>
    <name type="common">Sorghum</name>
    <name type="synonym">Sorghum vulgare</name>
    <dbReference type="NCBI Taxonomy" id="4558"/>
    <lineage>
        <taxon>Eukaryota</taxon>
        <taxon>Viridiplantae</taxon>
        <taxon>Streptophyta</taxon>
        <taxon>Embryophyta</taxon>
        <taxon>Tracheophyta</taxon>
        <taxon>Spermatophyta</taxon>
        <taxon>Magnoliopsida</taxon>
        <taxon>Liliopsida</taxon>
        <taxon>Poales</taxon>
        <taxon>Poaceae</taxon>
        <taxon>PACMAD clade</taxon>
        <taxon>Panicoideae</taxon>
        <taxon>Andropogonodae</taxon>
        <taxon>Andropogoneae</taxon>
        <taxon>Sorghinae</taxon>
        <taxon>Sorghum</taxon>
    </lineage>
</organism>